<keyword evidence="1" id="KW-0472">Membrane</keyword>
<dbReference type="RefSeq" id="WP_099592249.1">
    <property type="nucleotide sequence ID" value="NZ_MDGM01000012.1"/>
</dbReference>
<feature type="domain" description="OmpA-like" evidence="3">
    <location>
        <begin position="70"/>
        <end position="182"/>
    </location>
</feature>
<keyword evidence="5" id="KW-1185">Reference proteome</keyword>
<reference evidence="4 5" key="1">
    <citation type="submission" date="2016-08" db="EMBL/GenBank/DDBJ databases">
        <title>Draft genome of Amylibacter sp. strain 4G11.</title>
        <authorList>
            <person name="Wong S.-K."/>
            <person name="Hamasaki K."/>
            <person name="Yoshizawa S."/>
        </authorList>
    </citation>
    <scope>NUCLEOTIDE SEQUENCE [LARGE SCALE GENOMIC DNA]</scope>
    <source>
        <strain evidence="4 5">4G11</strain>
    </source>
</reference>
<dbReference type="AlphaFoldDB" id="A0A2G5K386"/>
<dbReference type="OrthoDB" id="9782229at2"/>
<organism evidence="4 5">
    <name type="scientific">Paramylibacter kogurei</name>
    <dbReference type="NCBI Taxonomy" id="1889778"/>
    <lineage>
        <taxon>Bacteria</taxon>
        <taxon>Pseudomonadati</taxon>
        <taxon>Pseudomonadota</taxon>
        <taxon>Alphaproteobacteria</taxon>
        <taxon>Rhodobacterales</taxon>
        <taxon>Paracoccaceae</taxon>
        <taxon>Paramylibacter</taxon>
    </lineage>
</organism>
<name>A0A2G5K386_9RHOB</name>
<dbReference type="Proteomes" id="UP000231516">
    <property type="component" value="Unassembled WGS sequence"/>
</dbReference>
<feature type="chain" id="PRO_5013667043" evidence="2">
    <location>
        <begin position="25"/>
        <end position="187"/>
    </location>
</feature>
<evidence type="ECO:0000313" key="5">
    <source>
        <dbReference type="Proteomes" id="UP000231516"/>
    </source>
</evidence>
<evidence type="ECO:0000256" key="1">
    <source>
        <dbReference type="PROSITE-ProRule" id="PRU00473"/>
    </source>
</evidence>
<gene>
    <name evidence="4" type="ORF">BFP76_01585</name>
</gene>
<evidence type="ECO:0000259" key="3">
    <source>
        <dbReference type="PROSITE" id="PS51123"/>
    </source>
</evidence>
<feature type="signal peptide" evidence="2">
    <location>
        <begin position="1"/>
        <end position="24"/>
    </location>
</feature>
<comment type="caution">
    <text evidence="4">The sequence shown here is derived from an EMBL/GenBank/DDBJ whole genome shotgun (WGS) entry which is preliminary data.</text>
</comment>
<sequence>MRKNIGKMAILAVAGTFVSGAVFAQSDLTETYVPTIWVDPDGCEHWVFDDGFEGFMTPNVTRDGLPVCQRGSLCLVENSDQLFQTGSAVISANGRASLEEFFKTQNSAEYLISGHTDSDGGDAYNMSLGQRRADAVAEIARSVGAGVTKTRSYGERVPVASNDTAEGKAQNRRVEIQCAAETYGGKL</sequence>
<dbReference type="PROSITE" id="PS51123">
    <property type="entry name" value="OMPA_2"/>
    <property type="match status" value="1"/>
</dbReference>
<evidence type="ECO:0000256" key="2">
    <source>
        <dbReference type="SAM" id="SignalP"/>
    </source>
</evidence>
<proteinExistence type="predicted"/>
<accession>A0A2G5K386</accession>
<dbReference type="GO" id="GO:0016020">
    <property type="term" value="C:membrane"/>
    <property type="evidence" value="ECO:0007669"/>
    <property type="project" value="UniProtKB-UniRule"/>
</dbReference>
<dbReference type="CDD" id="cd07185">
    <property type="entry name" value="OmpA_C-like"/>
    <property type="match status" value="1"/>
</dbReference>
<dbReference type="EMBL" id="MDGM01000012">
    <property type="protein sequence ID" value="PIB23971.1"/>
    <property type="molecule type" value="Genomic_DNA"/>
</dbReference>
<dbReference type="SUPFAM" id="SSF103088">
    <property type="entry name" value="OmpA-like"/>
    <property type="match status" value="1"/>
</dbReference>
<dbReference type="InterPro" id="IPR036737">
    <property type="entry name" value="OmpA-like_sf"/>
</dbReference>
<dbReference type="Pfam" id="PF00691">
    <property type="entry name" value="OmpA"/>
    <property type="match status" value="1"/>
</dbReference>
<dbReference type="PANTHER" id="PTHR30329:SF21">
    <property type="entry name" value="LIPOPROTEIN YIAD-RELATED"/>
    <property type="match status" value="1"/>
</dbReference>
<protein>
    <submittedName>
        <fullName evidence="4">Cell envelope biogenesis protein OmpA</fullName>
    </submittedName>
</protein>
<dbReference type="InterPro" id="IPR006665">
    <property type="entry name" value="OmpA-like"/>
</dbReference>
<dbReference type="InterPro" id="IPR050330">
    <property type="entry name" value="Bact_OuterMem_StrucFunc"/>
</dbReference>
<dbReference type="PANTHER" id="PTHR30329">
    <property type="entry name" value="STATOR ELEMENT OF FLAGELLAR MOTOR COMPLEX"/>
    <property type="match status" value="1"/>
</dbReference>
<keyword evidence="2" id="KW-0732">Signal</keyword>
<dbReference type="Gene3D" id="3.30.1330.60">
    <property type="entry name" value="OmpA-like domain"/>
    <property type="match status" value="1"/>
</dbReference>
<evidence type="ECO:0000313" key="4">
    <source>
        <dbReference type="EMBL" id="PIB23971.1"/>
    </source>
</evidence>